<name>A0A2T6ZMI2_TUBBO</name>
<evidence type="ECO:0000313" key="2">
    <source>
        <dbReference type="EMBL" id="PUU76683.1"/>
    </source>
</evidence>
<dbReference type="OrthoDB" id="5477432at2759"/>
<accession>A0A2T6ZMI2</accession>
<evidence type="ECO:0000256" key="1">
    <source>
        <dbReference type="SAM" id="Phobius"/>
    </source>
</evidence>
<gene>
    <name evidence="2" type="ORF">B9Z19DRAFT_1129383</name>
</gene>
<reference evidence="2 3" key="1">
    <citation type="submission" date="2017-04" db="EMBL/GenBank/DDBJ databases">
        <title>Draft genome sequence of Tuber borchii Vittad., a whitish edible truffle.</title>
        <authorList>
            <consortium name="DOE Joint Genome Institute"/>
            <person name="Murat C."/>
            <person name="Kuo A."/>
            <person name="Barry K.W."/>
            <person name="Clum A."/>
            <person name="Dockter R.B."/>
            <person name="Fauchery L."/>
            <person name="Iotti M."/>
            <person name="Kohler A."/>
            <person name="Labutti K."/>
            <person name="Lindquist E.A."/>
            <person name="Lipzen A."/>
            <person name="Ohm R.A."/>
            <person name="Wang M."/>
            <person name="Grigoriev I.V."/>
            <person name="Zambonelli A."/>
            <person name="Martin F.M."/>
        </authorList>
    </citation>
    <scope>NUCLEOTIDE SEQUENCE [LARGE SCALE GENOMIC DNA]</scope>
    <source>
        <strain evidence="2 3">Tbo3840</strain>
    </source>
</reference>
<keyword evidence="1" id="KW-0472">Membrane</keyword>
<keyword evidence="1" id="KW-0812">Transmembrane</keyword>
<comment type="caution">
    <text evidence="2">The sequence shown here is derived from an EMBL/GenBank/DDBJ whole genome shotgun (WGS) entry which is preliminary data.</text>
</comment>
<dbReference type="Proteomes" id="UP000244722">
    <property type="component" value="Unassembled WGS sequence"/>
</dbReference>
<keyword evidence="3" id="KW-1185">Reference proteome</keyword>
<feature type="transmembrane region" description="Helical" evidence="1">
    <location>
        <begin position="37"/>
        <end position="55"/>
    </location>
</feature>
<organism evidence="2 3">
    <name type="scientific">Tuber borchii</name>
    <name type="common">White truffle</name>
    <dbReference type="NCBI Taxonomy" id="42251"/>
    <lineage>
        <taxon>Eukaryota</taxon>
        <taxon>Fungi</taxon>
        <taxon>Dikarya</taxon>
        <taxon>Ascomycota</taxon>
        <taxon>Pezizomycotina</taxon>
        <taxon>Pezizomycetes</taxon>
        <taxon>Pezizales</taxon>
        <taxon>Tuberaceae</taxon>
        <taxon>Tuber</taxon>
    </lineage>
</organism>
<protein>
    <submittedName>
        <fullName evidence="2">Uncharacterized protein</fullName>
    </submittedName>
</protein>
<keyword evidence="1" id="KW-1133">Transmembrane helix</keyword>
<dbReference type="AlphaFoldDB" id="A0A2T6ZMI2"/>
<sequence>MSPTAEFVIRAMLPQFDKQDSSESQGHNSNGMSLGEILAIVIAALTLVVAMIPLFRCSQFRHYVPSTVSHFFRKTLRITLPDPVPIAVTTTEDSSATPAPEIPIPRSIFIYNHYSNAHLVGTCSNAFLHSQNGTVGEDGRVLQVGESLPPRRPERAVTYPLL</sequence>
<dbReference type="EMBL" id="NESQ01000179">
    <property type="protein sequence ID" value="PUU76683.1"/>
    <property type="molecule type" value="Genomic_DNA"/>
</dbReference>
<evidence type="ECO:0000313" key="3">
    <source>
        <dbReference type="Proteomes" id="UP000244722"/>
    </source>
</evidence>
<proteinExistence type="predicted"/>